<dbReference type="CDD" id="cd17321">
    <property type="entry name" value="MFS_MMR_MDR_like"/>
    <property type="match status" value="1"/>
</dbReference>
<proteinExistence type="predicted"/>
<dbReference type="PRINTS" id="PR01036">
    <property type="entry name" value="TCRTETB"/>
</dbReference>
<reference evidence="9 10" key="1">
    <citation type="journal article" date="2014" name="Int. J. Syst. Evol. Microbiol.">
        <title>Sneathiella chungangensis sp. nov., isolated from a marine sand, and emended description of the genus Sneathiella.</title>
        <authorList>
            <person name="Siamphan C."/>
            <person name="Kim H."/>
            <person name="Lee J.S."/>
            <person name="Kim W."/>
        </authorList>
    </citation>
    <scope>NUCLEOTIDE SEQUENCE [LARGE SCALE GENOMIC DNA]</scope>
    <source>
        <strain evidence="9 10">KCTC 32476</strain>
    </source>
</reference>
<feature type="transmembrane region" description="Helical" evidence="7">
    <location>
        <begin position="137"/>
        <end position="160"/>
    </location>
</feature>
<dbReference type="OrthoDB" id="9812221at2"/>
<keyword evidence="5 7" id="KW-1133">Transmembrane helix</keyword>
<evidence type="ECO:0000256" key="5">
    <source>
        <dbReference type="ARBA" id="ARBA00022989"/>
    </source>
</evidence>
<feature type="transmembrane region" description="Helical" evidence="7">
    <location>
        <begin position="432"/>
        <end position="455"/>
    </location>
</feature>
<feature type="transmembrane region" description="Helical" evidence="7">
    <location>
        <begin position="302"/>
        <end position="327"/>
    </location>
</feature>
<gene>
    <name evidence="9" type="ORF">GQF03_13910</name>
</gene>
<dbReference type="GO" id="GO:0005886">
    <property type="term" value="C:plasma membrane"/>
    <property type="evidence" value="ECO:0007669"/>
    <property type="project" value="UniProtKB-SubCell"/>
</dbReference>
<dbReference type="InterPro" id="IPR005829">
    <property type="entry name" value="Sugar_transporter_CS"/>
</dbReference>
<comment type="subcellular location">
    <subcellularLocation>
        <location evidence="1">Cell membrane</location>
        <topology evidence="1">Multi-pass membrane protein</topology>
    </subcellularLocation>
</comment>
<feature type="transmembrane region" description="Helical" evidence="7">
    <location>
        <begin position="80"/>
        <end position="98"/>
    </location>
</feature>
<dbReference type="NCBIfam" id="TIGR00711">
    <property type="entry name" value="efflux_EmrB"/>
    <property type="match status" value="1"/>
</dbReference>
<keyword evidence="3" id="KW-1003">Cell membrane</keyword>
<evidence type="ECO:0000313" key="9">
    <source>
        <dbReference type="EMBL" id="MZR23429.1"/>
    </source>
</evidence>
<dbReference type="InterPro" id="IPR036259">
    <property type="entry name" value="MFS_trans_sf"/>
</dbReference>
<dbReference type="Gene3D" id="1.20.1720.10">
    <property type="entry name" value="Multidrug resistance protein D"/>
    <property type="match status" value="1"/>
</dbReference>
<dbReference type="InterPro" id="IPR011701">
    <property type="entry name" value="MFS"/>
</dbReference>
<protein>
    <submittedName>
        <fullName evidence="9">DHA2 family efflux MFS transporter permease subunit</fullName>
    </submittedName>
</protein>
<evidence type="ECO:0000256" key="7">
    <source>
        <dbReference type="SAM" id="Phobius"/>
    </source>
</evidence>
<comment type="caution">
    <text evidence="9">The sequence shown here is derived from an EMBL/GenBank/DDBJ whole genome shotgun (WGS) entry which is preliminary data.</text>
</comment>
<evidence type="ECO:0000256" key="2">
    <source>
        <dbReference type="ARBA" id="ARBA00022448"/>
    </source>
</evidence>
<feature type="transmembrane region" description="Helical" evidence="7">
    <location>
        <begin position="398"/>
        <end position="420"/>
    </location>
</feature>
<feature type="transmembrane region" description="Helical" evidence="7">
    <location>
        <begin position="110"/>
        <end position="130"/>
    </location>
</feature>
<feature type="transmembrane region" description="Helical" evidence="7">
    <location>
        <begin position="50"/>
        <end position="68"/>
    </location>
</feature>
<dbReference type="GO" id="GO:0022857">
    <property type="term" value="F:transmembrane transporter activity"/>
    <property type="evidence" value="ECO:0007669"/>
    <property type="project" value="InterPro"/>
</dbReference>
<dbReference type="Gene3D" id="1.20.1250.20">
    <property type="entry name" value="MFS general substrate transporter like domains"/>
    <property type="match status" value="1"/>
</dbReference>
<dbReference type="AlphaFoldDB" id="A0A845MHZ2"/>
<sequence length="473" mass="50084">MAGRQKLTATQLAGLVALLLGTLVICNDFTALNVVIPSIETAFKVDVTTAQWVISGYALVFGVCIVTAGRLADMFGRRRIFFIGMTIFCSFSLIGGLAENAWVLLGARALMGIGGSMIWPSLIGMMYGLLPEERAALAGGLLMGVAGIGNGMGPMLGGFFADYLSWRWIFFINVPVGIIAVLAIFWAVPKDGDDDTKEGIDYPGILALSLGLFLLMLLLDISADFGWLSPMVISMFAVSIFLLSLFAFIEKRAGLDALVPEDVFSNKDFRFSNISVLLVSAIYFGTLLYLPQFMVKDLGFSALQAGAGLLPMLGMFALSSFVAAPLYDRLGPKLVISIGVLCLGVGVFILSWLQAGTTFASLVPGMLIVGIGTGLFYSSITTAAITSIDPARSSLASAIIFMVQNAGGAVGLGLTTAIVVSAPSLADGIDRAFFVNAIMALVALVVSLLYVAGPLTRDNLLPWRKENAEELAE</sequence>
<dbReference type="SUPFAM" id="SSF103473">
    <property type="entry name" value="MFS general substrate transporter"/>
    <property type="match status" value="2"/>
</dbReference>
<organism evidence="9 10">
    <name type="scientific">Sneathiella chungangensis</name>
    <dbReference type="NCBI Taxonomy" id="1418234"/>
    <lineage>
        <taxon>Bacteria</taxon>
        <taxon>Pseudomonadati</taxon>
        <taxon>Pseudomonadota</taxon>
        <taxon>Alphaproteobacteria</taxon>
        <taxon>Sneathiellales</taxon>
        <taxon>Sneathiellaceae</taxon>
        <taxon>Sneathiella</taxon>
    </lineage>
</organism>
<dbReference type="RefSeq" id="WP_161339901.1">
    <property type="nucleotide sequence ID" value="NZ_JBHSDG010000003.1"/>
</dbReference>
<feature type="transmembrane region" description="Helical" evidence="7">
    <location>
        <begin position="334"/>
        <end position="353"/>
    </location>
</feature>
<keyword evidence="4 7" id="KW-0812">Transmembrane</keyword>
<dbReference type="PANTHER" id="PTHR42718">
    <property type="entry name" value="MAJOR FACILITATOR SUPERFAMILY MULTIDRUG TRANSPORTER MFSC"/>
    <property type="match status" value="1"/>
</dbReference>
<keyword evidence="6 7" id="KW-0472">Membrane</keyword>
<dbReference type="Pfam" id="PF07690">
    <property type="entry name" value="MFS_1"/>
    <property type="match status" value="1"/>
</dbReference>
<dbReference type="PROSITE" id="PS00216">
    <property type="entry name" value="SUGAR_TRANSPORT_1"/>
    <property type="match status" value="1"/>
</dbReference>
<feature type="transmembrane region" description="Helical" evidence="7">
    <location>
        <begin position="270"/>
        <end position="290"/>
    </location>
</feature>
<keyword evidence="2" id="KW-0813">Transport</keyword>
<dbReference type="InterPro" id="IPR020846">
    <property type="entry name" value="MFS_dom"/>
</dbReference>
<keyword evidence="10" id="KW-1185">Reference proteome</keyword>
<evidence type="ECO:0000313" key="10">
    <source>
        <dbReference type="Proteomes" id="UP000445696"/>
    </source>
</evidence>
<evidence type="ECO:0000259" key="8">
    <source>
        <dbReference type="PROSITE" id="PS50850"/>
    </source>
</evidence>
<evidence type="ECO:0000256" key="1">
    <source>
        <dbReference type="ARBA" id="ARBA00004651"/>
    </source>
</evidence>
<dbReference type="Proteomes" id="UP000445696">
    <property type="component" value="Unassembled WGS sequence"/>
</dbReference>
<name>A0A845MHZ2_9PROT</name>
<feature type="transmembrane region" description="Helical" evidence="7">
    <location>
        <begin position="200"/>
        <end position="219"/>
    </location>
</feature>
<evidence type="ECO:0000256" key="6">
    <source>
        <dbReference type="ARBA" id="ARBA00023136"/>
    </source>
</evidence>
<accession>A0A845MHZ2</accession>
<feature type="domain" description="Major facilitator superfamily (MFS) profile" evidence="8">
    <location>
        <begin position="14"/>
        <end position="455"/>
    </location>
</feature>
<dbReference type="PROSITE" id="PS50850">
    <property type="entry name" value="MFS"/>
    <property type="match status" value="1"/>
</dbReference>
<dbReference type="InterPro" id="IPR004638">
    <property type="entry name" value="EmrB-like"/>
</dbReference>
<dbReference type="EMBL" id="WTVA01000015">
    <property type="protein sequence ID" value="MZR23429.1"/>
    <property type="molecule type" value="Genomic_DNA"/>
</dbReference>
<evidence type="ECO:0000256" key="4">
    <source>
        <dbReference type="ARBA" id="ARBA00022692"/>
    </source>
</evidence>
<feature type="transmembrane region" description="Helical" evidence="7">
    <location>
        <begin position="225"/>
        <end position="249"/>
    </location>
</feature>
<dbReference type="PANTHER" id="PTHR42718:SF46">
    <property type="entry name" value="BLR6921 PROTEIN"/>
    <property type="match status" value="1"/>
</dbReference>
<feature type="transmembrane region" description="Helical" evidence="7">
    <location>
        <begin position="166"/>
        <end position="188"/>
    </location>
</feature>
<evidence type="ECO:0000256" key="3">
    <source>
        <dbReference type="ARBA" id="ARBA00022475"/>
    </source>
</evidence>
<feature type="transmembrane region" description="Helical" evidence="7">
    <location>
        <begin position="359"/>
        <end position="377"/>
    </location>
</feature>